<dbReference type="OrthoDB" id="5404599at2759"/>
<dbReference type="Pfam" id="PF01636">
    <property type="entry name" value="APH"/>
    <property type="match status" value="1"/>
</dbReference>
<dbReference type="RefSeq" id="XP_009258373.1">
    <property type="nucleotide sequence ID" value="XM_009260098.1"/>
</dbReference>
<dbReference type="InterPro" id="IPR011009">
    <property type="entry name" value="Kinase-like_dom_sf"/>
</dbReference>
<comment type="caution">
    <text evidence="2">The sequence shown here is derived from an EMBL/GenBank/DDBJ whole genome shotgun (WGS) entry which is preliminary data.</text>
</comment>
<sequence>MAQYHKLGLALKKDPEASMIDILSTTYPKQLKSFTSLGSIVRKHDPTLPGPIPQITYSLHISDPRLRFAPTDPCTVVHELSTEVKGLLNPGNLTEAIIELLHRGDILFQQPYATVLKIGEAIAVKINHADVTTEHRSLCYLEQHLPAFPAPRAHGLLRINSYSLLFTSFVPGVELEKAWPQMDEEEKRALCNDLDQVLALLRTIPFPPGTPYGGVGGEGCTDLRRSLRMNTEPIYDEKAFQDFIFSGAKTASALYTNLLRNLIPLTPIKCVFTHGDFRPANIMVERNPEGKWKVAGVIDWEASGFYPEYWEFLKMTNNLHSREQSDWYRFLPASLSWNQYPVHWLVDRVCDRQMTNS</sequence>
<evidence type="ECO:0000313" key="3">
    <source>
        <dbReference type="Proteomes" id="UP000007978"/>
    </source>
</evidence>
<dbReference type="HOGENOM" id="CLU_021768_10_2_1"/>
<dbReference type="GeneID" id="20365598"/>
<dbReference type="AlphaFoldDB" id="K3VFY4"/>
<dbReference type="PANTHER" id="PTHR21310">
    <property type="entry name" value="AMINOGLYCOSIDE PHOSPHOTRANSFERASE-RELATED-RELATED"/>
    <property type="match status" value="1"/>
</dbReference>
<name>K3VFY4_FUSPC</name>
<dbReference type="CDD" id="cd05120">
    <property type="entry name" value="APH_ChoK_like"/>
    <property type="match status" value="1"/>
</dbReference>
<feature type="domain" description="Aminoglycoside phosphotransferase" evidence="1">
    <location>
        <begin position="127"/>
        <end position="328"/>
    </location>
</feature>
<dbReference type="Gene3D" id="3.90.1200.10">
    <property type="match status" value="1"/>
</dbReference>
<gene>
    <name evidence="2" type="ORF">FPSE_06980</name>
</gene>
<protein>
    <recommendedName>
        <fullName evidence="1">Aminoglycoside phosphotransferase domain-containing protein</fullName>
    </recommendedName>
</protein>
<dbReference type="KEGG" id="fpu:FPSE_06980"/>
<keyword evidence="3" id="KW-1185">Reference proteome</keyword>
<evidence type="ECO:0000259" key="1">
    <source>
        <dbReference type="Pfam" id="PF01636"/>
    </source>
</evidence>
<reference evidence="2 3" key="1">
    <citation type="journal article" date="2012" name="PLoS Pathog.">
        <title>Comparative pathogenomics reveals horizontally acquired novel virulence genes in fungi infecting cereal hosts.</title>
        <authorList>
            <person name="Gardiner D.M."/>
            <person name="McDonald M.C."/>
            <person name="Covarelli L."/>
            <person name="Solomon P.S."/>
            <person name="Rusu A.G."/>
            <person name="Marshall M."/>
            <person name="Kazan K."/>
            <person name="Chakraborty S."/>
            <person name="McDonald B.A."/>
            <person name="Manners J.M."/>
        </authorList>
    </citation>
    <scope>NUCLEOTIDE SEQUENCE [LARGE SCALE GENOMIC DNA]</scope>
    <source>
        <strain evidence="2 3">CS3096</strain>
    </source>
</reference>
<accession>K3VFY4</accession>
<organism evidence="2 3">
    <name type="scientific">Fusarium pseudograminearum (strain CS3096)</name>
    <name type="common">Wheat and barley crown-rot fungus</name>
    <dbReference type="NCBI Taxonomy" id="1028729"/>
    <lineage>
        <taxon>Eukaryota</taxon>
        <taxon>Fungi</taxon>
        <taxon>Dikarya</taxon>
        <taxon>Ascomycota</taxon>
        <taxon>Pezizomycotina</taxon>
        <taxon>Sordariomycetes</taxon>
        <taxon>Hypocreomycetidae</taxon>
        <taxon>Hypocreales</taxon>
        <taxon>Nectriaceae</taxon>
        <taxon>Fusarium</taxon>
    </lineage>
</organism>
<dbReference type="eggNOG" id="ENOG502SMG7">
    <property type="taxonomic scope" value="Eukaryota"/>
</dbReference>
<dbReference type="PANTHER" id="PTHR21310:SF58">
    <property type="entry name" value="AMINOGLYCOSIDE PHOSPHOTRANSFERASE DOMAIN-CONTAINING PROTEIN"/>
    <property type="match status" value="1"/>
</dbReference>
<proteinExistence type="predicted"/>
<dbReference type="InterPro" id="IPR002575">
    <property type="entry name" value="Aminoglycoside_PTrfase"/>
</dbReference>
<dbReference type="SUPFAM" id="SSF56112">
    <property type="entry name" value="Protein kinase-like (PK-like)"/>
    <property type="match status" value="1"/>
</dbReference>
<evidence type="ECO:0000313" key="2">
    <source>
        <dbReference type="EMBL" id="EKJ72934.1"/>
    </source>
</evidence>
<dbReference type="Proteomes" id="UP000007978">
    <property type="component" value="Chromosome 1"/>
</dbReference>
<dbReference type="InterPro" id="IPR051678">
    <property type="entry name" value="AGP_Transferase"/>
</dbReference>
<dbReference type="EMBL" id="AFNW01000187">
    <property type="protein sequence ID" value="EKJ72934.1"/>
    <property type="molecule type" value="Genomic_DNA"/>
</dbReference>